<dbReference type="Pfam" id="PF00239">
    <property type="entry name" value="Resolvase"/>
    <property type="match status" value="1"/>
</dbReference>
<dbReference type="EMBL" id="JAGIOI010000001">
    <property type="protein sequence ID" value="MBP2413775.1"/>
    <property type="molecule type" value="Genomic_DNA"/>
</dbReference>
<dbReference type="InterPro" id="IPR006119">
    <property type="entry name" value="Resolv_N"/>
</dbReference>
<proteinExistence type="predicted"/>
<dbReference type="PANTHER" id="PTHR30461">
    <property type="entry name" value="DNA-INVERTASE FROM LAMBDOID PROPHAGE"/>
    <property type="match status" value="1"/>
</dbReference>
<dbReference type="InterPro" id="IPR011109">
    <property type="entry name" value="DNA_bind_recombinase_dom"/>
</dbReference>
<evidence type="ECO:0000313" key="5">
    <source>
        <dbReference type="Proteomes" id="UP000711614"/>
    </source>
</evidence>
<dbReference type="InterPro" id="IPR038109">
    <property type="entry name" value="DNA_bind_recomb_sf"/>
</dbReference>
<gene>
    <name evidence="4" type="ORF">JOF48_002574</name>
</gene>
<dbReference type="SMART" id="SM00857">
    <property type="entry name" value="Resolvase"/>
    <property type="match status" value="1"/>
</dbReference>
<feature type="domain" description="Resolvase/invertase-type recombinase catalytic" evidence="2">
    <location>
        <begin position="4"/>
        <end position="152"/>
    </location>
</feature>
<dbReference type="CDD" id="cd00338">
    <property type="entry name" value="Ser_Recombinase"/>
    <property type="match status" value="1"/>
</dbReference>
<dbReference type="RefSeq" id="WP_209681306.1">
    <property type="nucleotide sequence ID" value="NZ_JAGIOI010000001.1"/>
</dbReference>
<dbReference type="Gene3D" id="3.90.1750.20">
    <property type="entry name" value="Putative Large Serine Recombinase, Chain B, Domain 2"/>
    <property type="match status" value="1"/>
</dbReference>
<evidence type="ECO:0000256" key="1">
    <source>
        <dbReference type="SAM" id="MobiDB-lite"/>
    </source>
</evidence>
<name>A0ABS4YYX8_9MICC</name>
<feature type="region of interest" description="Disordered" evidence="1">
    <location>
        <begin position="497"/>
        <end position="517"/>
    </location>
</feature>
<evidence type="ECO:0000259" key="2">
    <source>
        <dbReference type="PROSITE" id="PS51736"/>
    </source>
</evidence>
<protein>
    <submittedName>
        <fullName evidence="4">DNA invertase Pin-like site-specific DNA recombinase</fullName>
    </submittedName>
</protein>
<organism evidence="4 5">
    <name type="scientific">Arthrobacter stackebrandtii</name>
    <dbReference type="NCBI Taxonomy" id="272161"/>
    <lineage>
        <taxon>Bacteria</taxon>
        <taxon>Bacillati</taxon>
        <taxon>Actinomycetota</taxon>
        <taxon>Actinomycetes</taxon>
        <taxon>Micrococcales</taxon>
        <taxon>Micrococcaceae</taxon>
        <taxon>Arthrobacter</taxon>
    </lineage>
</organism>
<accession>A0ABS4YYX8</accession>
<dbReference type="InterPro" id="IPR036162">
    <property type="entry name" value="Resolvase-like_N_sf"/>
</dbReference>
<feature type="domain" description="Recombinase" evidence="3">
    <location>
        <begin position="160"/>
        <end position="265"/>
    </location>
</feature>
<comment type="caution">
    <text evidence="4">The sequence shown here is derived from an EMBL/GenBank/DDBJ whole genome shotgun (WGS) entry which is preliminary data.</text>
</comment>
<dbReference type="Pfam" id="PF07508">
    <property type="entry name" value="Recombinase"/>
    <property type="match status" value="1"/>
</dbReference>
<dbReference type="Proteomes" id="UP000711614">
    <property type="component" value="Unassembled WGS sequence"/>
</dbReference>
<dbReference type="PANTHER" id="PTHR30461:SF23">
    <property type="entry name" value="DNA RECOMBINASE-RELATED"/>
    <property type="match status" value="1"/>
</dbReference>
<dbReference type="PROSITE" id="PS51737">
    <property type="entry name" value="RECOMBINASE_DNA_BIND"/>
    <property type="match status" value="1"/>
</dbReference>
<evidence type="ECO:0000259" key="3">
    <source>
        <dbReference type="PROSITE" id="PS51737"/>
    </source>
</evidence>
<keyword evidence="5" id="KW-1185">Reference proteome</keyword>
<dbReference type="PROSITE" id="PS51736">
    <property type="entry name" value="RECOMBINASES_3"/>
    <property type="match status" value="1"/>
</dbReference>
<dbReference type="Gene3D" id="3.40.50.1390">
    <property type="entry name" value="Resolvase, N-terminal catalytic domain"/>
    <property type="match status" value="1"/>
</dbReference>
<reference evidence="4 5" key="1">
    <citation type="submission" date="2021-03" db="EMBL/GenBank/DDBJ databases">
        <title>Sequencing the genomes of 1000 actinobacteria strains.</title>
        <authorList>
            <person name="Klenk H.-P."/>
        </authorList>
    </citation>
    <scope>NUCLEOTIDE SEQUENCE [LARGE SCALE GENOMIC DNA]</scope>
    <source>
        <strain evidence="4 5">DSM 16005</strain>
    </source>
</reference>
<evidence type="ECO:0000313" key="4">
    <source>
        <dbReference type="EMBL" id="MBP2413775.1"/>
    </source>
</evidence>
<sequence length="517" mass="57957">MGTRAFIYCRISQDRTGAGLGVQRQEEDCRELAARLGLAVARVFVDNDVSAYSGRPRPGYRDMLARLRKGDADYVLCWHTDRLHRRPVELEDYIDVCEQNGVTTHTVKAGELDLSTPSGRMVARMLGSAARYESEHKAERAKRKMRELTSKGKYTGGQRPFGWTITDKVPSLHPEEAHAVRELFGQALEGRSLGAMARWLNGQGLRSTMGNEFGAQTVRALLLRPRNAGLATQDGEISGPSEFPAIVSEDVYRAARSLLTDPKRGRFYSIKPKYLLTGIAQCHCGSKVITGYVRSGKRAPYPVYRCPVRGIGHVGKRVDYVDDYVNTVIVMYRNWLSKQERAGDSTEEARYLETEVLALRERLTEAATMAATGTITMMQLATMSETIQARLQSTEDRLTELALMQNLPALPQLDYTKDVEATELMAWLELPIDDRRDYARQVCNVVLLSHFKGTARVFDRDTVQVVLKNKSSARGLLTVEELDQLKQQWRDSGILPATDTRTFNNHRPGGDGPILVQ</sequence>
<dbReference type="SUPFAM" id="SSF53041">
    <property type="entry name" value="Resolvase-like"/>
    <property type="match status" value="1"/>
</dbReference>
<dbReference type="InterPro" id="IPR050639">
    <property type="entry name" value="SSR_resolvase"/>
</dbReference>